<dbReference type="PROSITE" id="PS00138">
    <property type="entry name" value="SUBTILASE_SER"/>
    <property type="match status" value="1"/>
</dbReference>
<dbReference type="PANTHER" id="PTHR43806:SF11">
    <property type="entry name" value="CEREVISIN-RELATED"/>
    <property type="match status" value="1"/>
</dbReference>
<evidence type="ECO:0000313" key="15">
    <source>
        <dbReference type="Proteomes" id="UP000182762"/>
    </source>
</evidence>
<keyword evidence="6" id="KW-0479">Metal-binding</keyword>
<keyword evidence="4" id="KW-0964">Secreted</keyword>
<sequence length="364" mass="40901">MYNMFIIVFLEYEVREDYFIKERKLFVYISIILMAISIICISLFFYLNKSSSVKDRSEENIPNNSSYKEEPNQEFNTLTEKQVVPWGLHKILLDKSTYTETSLSKRPVNIAIIDSGVDKNHPDLRGIVKKEYNAINPNKKTKDDFGHGTSVAGIIAAQNNKFGVVGVAPDSNIYSVKVLDSKGKGSIDNLVKAIKWCIDNDVNVINISFGFKTDNPKLRTIIHEAYEKNIVIVAAAGNNYGWEVDYPARYKETLSVTAVDKNLVRSRFSSKGKIDYSAPGRNILTTSKYGAYSTVDGTSFAAPYITGAISLIIQEGGLLDRRSPDTNLTEEVKNILNQKVNKVVPSEERELYGNGFVQFNQKEN</sequence>
<evidence type="ECO:0000259" key="13">
    <source>
        <dbReference type="Pfam" id="PF00082"/>
    </source>
</evidence>
<dbReference type="InterPro" id="IPR022398">
    <property type="entry name" value="Peptidase_S8_His-AS"/>
</dbReference>
<dbReference type="SUPFAM" id="SSF52743">
    <property type="entry name" value="Subtilisin-like"/>
    <property type="match status" value="1"/>
</dbReference>
<feature type="active site" description="Charge relay system" evidence="10">
    <location>
        <position position="299"/>
    </location>
</feature>
<dbReference type="InterPro" id="IPR000209">
    <property type="entry name" value="Peptidase_S8/S53_dom"/>
</dbReference>
<dbReference type="PRINTS" id="PR00723">
    <property type="entry name" value="SUBTILISIN"/>
</dbReference>
<dbReference type="InterPro" id="IPR050131">
    <property type="entry name" value="Peptidase_S8_subtilisin-like"/>
</dbReference>
<evidence type="ECO:0000256" key="10">
    <source>
        <dbReference type="PROSITE-ProRule" id="PRU01240"/>
    </source>
</evidence>
<keyword evidence="12" id="KW-0472">Membrane</keyword>
<keyword evidence="12" id="KW-0812">Transmembrane</keyword>
<dbReference type="CDD" id="cd07477">
    <property type="entry name" value="Peptidases_S8_Subtilisin_subset"/>
    <property type="match status" value="1"/>
</dbReference>
<evidence type="ECO:0000256" key="4">
    <source>
        <dbReference type="ARBA" id="ARBA00022525"/>
    </source>
</evidence>
<evidence type="ECO:0000256" key="7">
    <source>
        <dbReference type="ARBA" id="ARBA00022801"/>
    </source>
</evidence>
<evidence type="ECO:0000313" key="14">
    <source>
        <dbReference type="EMBL" id="SFQ85846.1"/>
    </source>
</evidence>
<dbReference type="InterPro" id="IPR034202">
    <property type="entry name" value="Subtilisin_Carlsberg-like"/>
</dbReference>
<evidence type="ECO:0000256" key="5">
    <source>
        <dbReference type="ARBA" id="ARBA00022670"/>
    </source>
</evidence>
<dbReference type="Pfam" id="PF00082">
    <property type="entry name" value="Peptidase_S8"/>
    <property type="match status" value="1"/>
</dbReference>
<feature type="transmembrane region" description="Helical" evidence="12">
    <location>
        <begin position="25"/>
        <end position="47"/>
    </location>
</feature>
<dbReference type="InterPro" id="IPR023828">
    <property type="entry name" value="Peptidase_S8_Ser-AS"/>
</dbReference>
<feature type="active site" description="Charge relay system" evidence="10">
    <location>
        <position position="147"/>
    </location>
</feature>
<protein>
    <submittedName>
        <fullName evidence="14">Subtilase family protein</fullName>
    </submittedName>
</protein>
<dbReference type="PROSITE" id="PS00136">
    <property type="entry name" value="SUBTILASE_ASP"/>
    <property type="match status" value="1"/>
</dbReference>
<dbReference type="InterPro" id="IPR015500">
    <property type="entry name" value="Peptidase_S8_subtilisin-rel"/>
</dbReference>
<dbReference type="PANTHER" id="PTHR43806">
    <property type="entry name" value="PEPTIDASE S8"/>
    <property type="match status" value="1"/>
</dbReference>
<accession>A0A1I6BY34</accession>
<reference evidence="14 15" key="1">
    <citation type="submission" date="2016-10" db="EMBL/GenBank/DDBJ databases">
        <authorList>
            <person name="Varghese N."/>
            <person name="Submissions S."/>
        </authorList>
    </citation>
    <scope>NUCLEOTIDE SEQUENCE [LARGE SCALE GENOMIC DNA]</scope>
    <source>
        <strain evidence="14 15">DSM 13796</strain>
    </source>
</reference>
<dbReference type="PROSITE" id="PS00137">
    <property type="entry name" value="SUBTILASE_HIS"/>
    <property type="match status" value="1"/>
</dbReference>
<name>A0A1I6BY34_9BACI</name>
<evidence type="ECO:0000256" key="9">
    <source>
        <dbReference type="ARBA" id="ARBA00022837"/>
    </source>
</evidence>
<comment type="cofactor">
    <cofactor evidence="1">
        <name>Ca(2+)</name>
        <dbReference type="ChEBI" id="CHEBI:29108"/>
    </cofactor>
</comment>
<keyword evidence="15" id="KW-1185">Reference proteome</keyword>
<keyword evidence="9" id="KW-0106">Calcium</keyword>
<gene>
    <name evidence="14" type="ORF">SAMN02745910_04491</name>
</gene>
<dbReference type="PROSITE" id="PS51892">
    <property type="entry name" value="SUBTILASE"/>
    <property type="match status" value="1"/>
</dbReference>
<keyword evidence="5 10" id="KW-0645">Protease</keyword>
<evidence type="ECO:0000256" key="1">
    <source>
        <dbReference type="ARBA" id="ARBA00001913"/>
    </source>
</evidence>
<comment type="subcellular location">
    <subcellularLocation>
        <location evidence="2">Secreted</location>
    </subcellularLocation>
</comment>
<organism evidence="14 15">
    <name type="scientific">Priestia endophytica DSM 13796</name>
    <dbReference type="NCBI Taxonomy" id="1121089"/>
    <lineage>
        <taxon>Bacteria</taxon>
        <taxon>Bacillati</taxon>
        <taxon>Bacillota</taxon>
        <taxon>Bacilli</taxon>
        <taxon>Bacillales</taxon>
        <taxon>Bacillaceae</taxon>
        <taxon>Priestia</taxon>
    </lineage>
</organism>
<dbReference type="Proteomes" id="UP000182762">
    <property type="component" value="Unassembled WGS sequence"/>
</dbReference>
<feature type="active site" description="Charge relay system" evidence="10">
    <location>
        <position position="114"/>
    </location>
</feature>
<comment type="caution">
    <text evidence="14">The sequence shown here is derived from an EMBL/GenBank/DDBJ whole genome shotgun (WGS) entry which is preliminary data.</text>
</comment>
<dbReference type="EMBL" id="FOXX01000016">
    <property type="protein sequence ID" value="SFQ85846.1"/>
    <property type="molecule type" value="Genomic_DNA"/>
</dbReference>
<dbReference type="InterPro" id="IPR036852">
    <property type="entry name" value="Peptidase_S8/S53_dom_sf"/>
</dbReference>
<keyword evidence="12" id="KW-1133">Transmembrane helix</keyword>
<keyword evidence="7 10" id="KW-0378">Hydrolase</keyword>
<proteinExistence type="inferred from homology"/>
<keyword evidence="8 10" id="KW-0720">Serine protease</keyword>
<evidence type="ECO:0000256" key="11">
    <source>
        <dbReference type="RuleBase" id="RU003355"/>
    </source>
</evidence>
<evidence type="ECO:0000256" key="3">
    <source>
        <dbReference type="ARBA" id="ARBA00011073"/>
    </source>
</evidence>
<evidence type="ECO:0000256" key="12">
    <source>
        <dbReference type="SAM" id="Phobius"/>
    </source>
</evidence>
<comment type="similarity">
    <text evidence="3 10 11">Belongs to the peptidase S8 family.</text>
</comment>
<feature type="domain" description="Peptidase S8/S53" evidence="13">
    <location>
        <begin position="108"/>
        <end position="355"/>
    </location>
</feature>
<dbReference type="Gene3D" id="3.40.50.200">
    <property type="entry name" value="Peptidase S8/S53 domain"/>
    <property type="match status" value="1"/>
</dbReference>
<evidence type="ECO:0000256" key="6">
    <source>
        <dbReference type="ARBA" id="ARBA00022723"/>
    </source>
</evidence>
<evidence type="ECO:0000256" key="8">
    <source>
        <dbReference type="ARBA" id="ARBA00022825"/>
    </source>
</evidence>
<evidence type="ECO:0000256" key="2">
    <source>
        <dbReference type="ARBA" id="ARBA00004613"/>
    </source>
</evidence>
<dbReference type="InterPro" id="IPR023827">
    <property type="entry name" value="Peptidase_S8_Asp-AS"/>
</dbReference>